<dbReference type="AlphaFoldDB" id="A0A090TLG8"/>
<accession>A0A090TLG8</accession>
<reference evidence="1 2" key="2">
    <citation type="submission" date="2014-09" db="EMBL/GenBank/DDBJ databases">
        <authorList>
            <consortium name="NBRP consortium"/>
            <person name="Sawabe T."/>
            <person name="Meirelles P."/>
            <person name="Nakanishi M."/>
            <person name="Sayaka M."/>
            <person name="Hattori M."/>
            <person name="Ohkuma M."/>
        </authorList>
    </citation>
    <scope>NUCLEOTIDE SEQUENCE [LARGE SCALE GENOMIC DNA]</scope>
    <source>
        <strain evidence="1 2">JCM 19240</strain>
    </source>
</reference>
<evidence type="ECO:0000313" key="2">
    <source>
        <dbReference type="Proteomes" id="UP000029224"/>
    </source>
</evidence>
<proteinExistence type="predicted"/>
<protein>
    <submittedName>
        <fullName evidence="1">Uncharacterized protein</fullName>
    </submittedName>
</protein>
<name>A0A090TLG8_9VIBR</name>
<dbReference type="Gene3D" id="1.10.357.10">
    <property type="entry name" value="Tetracycline Repressor, domain 2"/>
    <property type="match status" value="1"/>
</dbReference>
<evidence type="ECO:0000313" key="1">
    <source>
        <dbReference type="EMBL" id="GAL32152.1"/>
    </source>
</evidence>
<gene>
    <name evidence="1" type="ORF">JCM19240_5583</name>
</gene>
<reference evidence="1 2" key="1">
    <citation type="submission" date="2014-09" db="EMBL/GenBank/DDBJ databases">
        <title>Vibrio maritimus JCM 19240. (C210) whole genome shotgun sequence.</title>
        <authorList>
            <person name="Sawabe T."/>
            <person name="Meirelles P."/>
            <person name="Nakanishi M."/>
            <person name="Sayaka M."/>
            <person name="Hattori M."/>
            <person name="Ohkuma M."/>
        </authorList>
    </citation>
    <scope>NUCLEOTIDE SEQUENCE [LARGE SCALE GENOMIC DNA]</scope>
    <source>
        <strain evidence="1 2">JCM 19240</strain>
    </source>
</reference>
<keyword evidence="2" id="KW-1185">Reference proteome</keyword>
<comment type="caution">
    <text evidence="1">The sequence shown here is derived from an EMBL/GenBank/DDBJ whole genome shotgun (WGS) entry which is preliminary data.</text>
</comment>
<dbReference type="EMBL" id="BBMT01000001">
    <property type="protein sequence ID" value="GAL32152.1"/>
    <property type="molecule type" value="Genomic_DNA"/>
</dbReference>
<dbReference type="Proteomes" id="UP000029224">
    <property type="component" value="Unassembled WGS sequence"/>
</dbReference>
<sequence>MAKKTLYSHFSSKEDLVLKALEKDTLSLFSGLKLNLKKQPIMTS</sequence>
<organism evidence="1 2">
    <name type="scientific">Vibrio maritimus</name>
    <dbReference type="NCBI Taxonomy" id="990268"/>
    <lineage>
        <taxon>Bacteria</taxon>
        <taxon>Pseudomonadati</taxon>
        <taxon>Pseudomonadota</taxon>
        <taxon>Gammaproteobacteria</taxon>
        <taxon>Vibrionales</taxon>
        <taxon>Vibrionaceae</taxon>
        <taxon>Vibrio</taxon>
    </lineage>
</organism>